<evidence type="ECO:0000259" key="13">
    <source>
        <dbReference type="PROSITE" id="PS50011"/>
    </source>
</evidence>
<dbReference type="PROSITE" id="PS00107">
    <property type="entry name" value="PROTEIN_KINASE_ATP"/>
    <property type="match status" value="1"/>
</dbReference>
<feature type="domain" description="Protein kinase" evidence="13">
    <location>
        <begin position="108"/>
        <end position="390"/>
    </location>
</feature>
<keyword evidence="4" id="KW-0732">Signal</keyword>
<keyword evidence="5 10" id="KW-0547">Nucleotide-binding</keyword>
<dbReference type="AlphaFoldDB" id="A0A7C9ALB0"/>
<dbReference type="GO" id="GO:0005524">
    <property type="term" value="F:ATP binding"/>
    <property type="evidence" value="ECO:0007669"/>
    <property type="project" value="UniProtKB-UniRule"/>
</dbReference>
<dbReference type="GO" id="GO:0016020">
    <property type="term" value="C:membrane"/>
    <property type="evidence" value="ECO:0007669"/>
    <property type="project" value="UniProtKB-SubCell"/>
</dbReference>
<dbReference type="FunFam" id="1.10.510.10:FF:000537">
    <property type="entry name" value="Putative receptor-like protein kinase"/>
    <property type="match status" value="1"/>
</dbReference>
<dbReference type="Pfam" id="PF00069">
    <property type="entry name" value="Pkinase"/>
    <property type="match status" value="1"/>
</dbReference>
<evidence type="ECO:0000256" key="12">
    <source>
        <dbReference type="SAM" id="Phobius"/>
    </source>
</evidence>
<keyword evidence="6" id="KW-0418">Kinase</keyword>
<evidence type="ECO:0000256" key="10">
    <source>
        <dbReference type="PROSITE-ProRule" id="PRU10141"/>
    </source>
</evidence>
<evidence type="ECO:0000313" key="14">
    <source>
        <dbReference type="EMBL" id="MBA4670554.1"/>
    </source>
</evidence>
<name>A0A7C9ALB0_OPUST</name>
<evidence type="ECO:0000256" key="7">
    <source>
        <dbReference type="ARBA" id="ARBA00022840"/>
    </source>
</evidence>
<keyword evidence="11" id="KW-0723">Serine/threonine-protein kinase</keyword>
<dbReference type="EMBL" id="GISG01247923">
    <property type="protein sequence ID" value="MBA4670554.1"/>
    <property type="molecule type" value="Transcribed_RNA"/>
</dbReference>
<evidence type="ECO:0000256" key="4">
    <source>
        <dbReference type="ARBA" id="ARBA00022729"/>
    </source>
</evidence>
<dbReference type="SUPFAM" id="SSF56112">
    <property type="entry name" value="Protein kinase-like (PK-like)"/>
    <property type="match status" value="1"/>
</dbReference>
<sequence length="418" mass="46754">MDDKRSKILSVPLSIFRSSWIFFIVPVVVLSETASLIVRSKASVGSKLGGGGGVFLGVAILAIFGVFAWFAILNQKTSEKKEILGGDDDSFIEKVPKFQYEELTLATNNFSSVLGRGGSSCVFKGTLREGTCVAVKRTMQGQEHGKREFQAELAGIMRLNVQNANIVQLLGYCVVPRGPRFLIYEFIPNGSLDSWIFPHKHNGNQPRGCLPLKSRYKVAIDVAKALSYLHNARILHLDVKPENILLDSSFQALVSDFGLAELMGEIEGSIVVKRVRGTREYLAPEWILQGRVSAKTDVYSYGMLLLEMIGGQRNIRKHDDIKRWEYFPKIVFDKMKAGKLLEALDKRLMDKTVDENVVRKLAYVALWCVQEKIKLRPNMAQAIDMLEGRLPVNEPPETGMFFLDLLVIQGKASVVRTV</sequence>
<evidence type="ECO:0000256" key="6">
    <source>
        <dbReference type="ARBA" id="ARBA00022777"/>
    </source>
</evidence>
<protein>
    <recommendedName>
        <fullName evidence="13">Protein kinase domain-containing protein</fullName>
    </recommendedName>
</protein>
<evidence type="ECO:0000256" key="9">
    <source>
        <dbReference type="ARBA" id="ARBA00023136"/>
    </source>
</evidence>
<dbReference type="InterPro" id="IPR017441">
    <property type="entry name" value="Protein_kinase_ATP_BS"/>
</dbReference>
<dbReference type="InterPro" id="IPR008271">
    <property type="entry name" value="Ser/Thr_kinase_AS"/>
</dbReference>
<reference evidence="14" key="1">
    <citation type="journal article" date="2013" name="J. Plant Res.">
        <title>Effect of fungi and light on seed germination of three Opuntia species from semiarid lands of central Mexico.</title>
        <authorList>
            <person name="Delgado-Sanchez P."/>
            <person name="Jimenez-Bremont J.F."/>
            <person name="Guerrero-Gonzalez Mde L."/>
            <person name="Flores J."/>
        </authorList>
    </citation>
    <scope>NUCLEOTIDE SEQUENCE</scope>
    <source>
        <tissue evidence="14">Cladode</tissue>
    </source>
</reference>
<dbReference type="GO" id="GO:0004674">
    <property type="term" value="F:protein serine/threonine kinase activity"/>
    <property type="evidence" value="ECO:0007669"/>
    <property type="project" value="UniProtKB-KW"/>
</dbReference>
<evidence type="ECO:0000256" key="5">
    <source>
        <dbReference type="ARBA" id="ARBA00022741"/>
    </source>
</evidence>
<evidence type="ECO:0000256" key="1">
    <source>
        <dbReference type="ARBA" id="ARBA00004167"/>
    </source>
</evidence>
<dbReference type="PANTHER" id="PTHR47974">
    <property type="entry name" value="OS07G0415500 PROTEIN"/>
    <property type="match status" value="1"/>
</dbReference>
<reference evidence="14" key="2">
    <citation type="submission" date="2020-07" db="EMBL/GenBank/DDBJ databases">
        <authorList>
            <person name="Vera ALvarez R."/>
            <person name="Arias-Moreno D.M."/>
            <person name="Jimenez-Jacinto V."/>
            <person name="Jimenez-Bremont J.F."/>
            <person name="Swaminathan K."/>
            <person name="Moose S.P."/>
            <person name="Guerrero-Gonzalez M.L."/>
            <person name="Marino-Ramirez L."/>
            <person name="Landsman D."/>
            <person name="Rodriguez-Kessler M."/>
            <person name="Delgado-Sanchez P."/>
        </authorList>
    </citation>
    <scope>NUCLEOTIDE SEQUENCE</scope>
    <source>
        <tissue evidence="14">Cladode</tissue>
    </source>
</reference>
<dbReference type="Gene3D" id="1.10.510.10">
    <property type="entry name" value="Transferase(Phosphotransferase) domain 1"/>
    <property type="match status" value="1"/>
</dbReference>
<dbReference type="PROSITE" id="PS00108">
    <property type="entry name" value="PROTEIN_KINASE_ST"/>
    <property type="match status" value="1"/>
</dbReference>
<dbReference type="PANTHER" id="PTHR47974:SF9">
    <property type="entry name" value="RECEPTOR-LIKE SERINE_THREONINE-PROTEIN KINASE"/>
    <property type="match status" value="1"/>
</dbReference>
<dbReference type="SMART" id="SM00220">
    <property type="entry name" value="S_TKc"/>
    <property type="match status" value="1"/>
</dbReference>
<keyword evidence="9 12" id="KW-0472">Membrane</keyword>
<comment type="subcellular location">
    <subcellularLocation>
        <location evidence="1">Membrane</location>
        <topology evidence="1">Single-pass membrane protein</topology>
    </subcellularLocation>
</comment>
<keyword evidence="7 10" id="KW-0067">ATP-binding</keyword>
<organism evidence="14">
    <name type="scientific">Opuntia streptacantha</name>
    <name type="common">Prickly pear cactus</name>
    <name type="synonym">Opuntia cardona</name>
    <dbReference type="NCBI Taxonomy" id="393608"/>
    <lineage>
        <taxon>Eukaryota</taxon>
        <taxon>Viridiplantae</taxon>
        <taxon>Streptophyta</taxon>
        <taxon>Embryophyta</taxon>
        <taxon>Tracheophyta</taxon>
        <taxon>Spermatophyta</taxon>
        <taxon>Magnoliopsida</taxon>
        <taxon>eudicotyledons</taxon>
        <taxon>Gunneridae</taxon>
        <taxon>Pentapetalae</taxon>
        <taxon>Caryophyllales</taxon>
        <taxon>Cactineae</taxon>
        <taxon>Cactaceae</taxon>
        <taxon>Opuntioideae</taxon>
        <taxon>Opuntia</taxon>
    </lineage>
</organism>
<keyword evidence="8 12" id="KW-1133">Transmembrane helix</keyword>
<keyword evidence="3 12" id="KW-0812">Transmembrane</keyword>
<accession>A0A7C9ALB0</accession>
<comment type="similarity">
    <text evidence="11">Belongs to the protein kinase superfamily.</text>
</comment>
<feature type="binding site" evidence="10">
    <location>
        <position position="136"/>
    </location>
    <ligand>
        <name>ATP</name>
        <dbReference type="ChEBI" id="CHEBI:30616"/>
    </ligand>
</feature>
<dbReference type="InterPro" id="IPR000719">
    <property type="entry name" value="Prot_kinase_dom"/>
</dbReference>
<feature type="transmembrane region" description="Helical" evidence="12">
    <location>
        <begin position="20"/>
        <end position="38"/>
    </location>
</feature>
<dbReference type="Gene3D" id="3.30.200.20">
    <property type="entry name" value="Phosphorylase Kinase, domain 1"/>
    <property type="match status" value="1"/>
</dbReference>
<dbReference type="InterPro" id="IPR011009">
    <property type="entry name" value="Kinase-like_dom_sf"/>
</dbReference>
<keyword evidence="2" id="KW-0808">Transferase</keyword>
<dbReference type="PROSITE" id="PS50011">
    <property type="entry name" value="PROTEIN_KINASE_DOM"/>
    <property type="match status" value="1"/>
</dbReference>
<proteinExistence type="inferred from homology"/>
<evidence type="ECO:0000256" key="8">
    <source>
        <dbReference type="ARBA" id="ARBA00022989"/>
    </source>
</evidence>
<evidence type="ECO:0000256" key="2">
    <source>
        <dbReference type="ARBA" id="ARBA00022679"/>
    </source>
</evidence>
<feature type="transmembrane region" description="Helical" evidence="12">
    <location>
        <begin position="50"/>
        <end position="72"/>
    </location>
</feature>
<evidence type="ECO:0000256" key="3">
    <source>
        <dbReference type="ARBA" id="ARBA00022692"/>
    </source>
</evidence>
<evidence type="ECO:0000256" key="11">
    <source>
        <dbReference type="RuleBase" id="RU000304"/>
    </source>
</evidence>